<name>A0A1N6ISI9_9PROT</name>
<dbReference type="eggNOG" id="ENOG50330H9">
    <property type="taxonomic scope" value="Bacteria"/>
</dbReference>
<dbReference type="InterPro" id="IPR054257">
    <property type="entry name" value="DUF6988"/>
</dbReference>
<dbReference type="Proteomes" id="UP000185062">
    <property type="component" value="Unassembled WGS sequence"/>
</dbReference>
<accession>A0A1N6ISI9</accession>
<reference evidence="1 2" key="1">
    <citation type="submission" date="2016-12" db="EMBL/GenBank/DDBJ databases">
        <authorList>
            <person name="Song W.-J."/>
            <person name="Kurnit D.M."/>
        </authorList>
    </citation>
    <scope>NUCLEOTIDE SEQUENCE [LARGE SCALE GENOMIC DNA]</scope>
    <source>
        <strain evidence="1 2">ATCC 49181</strain>
    </source>
</reference>
<evidence type="ECO:0000313" key="2">
    <source>
        <dbReference type="Proteomes" id="UP000185062"/>
    </source>
</evidence>
<dbReference type="AlphaFoldDB" id="A0A1N6ISI9"/>
<organism evidence="1 2">
    <name type="scientific">Nitrosomonas cryotolerans ATCC 49181</name>
    <dbReference type="NCBI Taxonomy" id="1131553"/>
    <lineage>
        <taxon>Bacteria</taxon>
        <taxon>Pseudomonadati</taxon>
        <taxon>Pseudomonadota</taxon>
        <taxon>Betaproteobacteria</taxon>
        <taxon>Nitrosomonadales</taxon>
        <taxon>Nitrosomonadaceae</taxon>
        <taxon>Nitrosomonas</taxon>
    </lineage>
</organism>
<dbReference type="Pfam" id="PF22491">
    <property type="entry name" value="DUF6988"/>
    <property type="match status" value="1"/>
</dbReference>
<proteinExistence type="predicted"/>
<gene>
    <name evidence="1" type="ORF">SAMN02743940_2035</name>
</gene>
<protein>
    <submittedName>
        <fullName evidence="1">Uncharacterized protein</fullName>
    </submittedName>
</protein>
<dbReference type="RefSeq" id="WP_143071194.1">
    <property type="nucleotide sequence ID" value="NZ_FSRO01000001.1"/>
</dbReference>
<keyword evidence="2" id="KW-1185">Reference proteome</keyword>
<sequence>MPEEEKLLTEAIRQSTTWLRGCRSLTDAQSDIKNSDRNRVAVSLFHLAMEHHSSILHLARTKHYGSAFALIRSQLEAYIRGVWIHRCATQKEIAHFLANNQPPKIEQLIINIESLPVFENGSLSRFKKKIWKISCDFNHGGYAQISWRLSGNKIVSDFGDEQIIMLLNIANTFTLQTVTELSVLAESEDMAQKVKAIHEEEFGSKHSSSVI</sequence>
<dbReference type="EMBL" id="FSRO01000001">
    <property type="protein sequence ID" value="SIO34924.1"/>
    <property type="molecule type" value="Genomic_DNA"/>
</dbReference>
<evidence type="ECO:0000313" key="1">
    <source>
        <dbReference type="EMBL" id="SIO34924.1"/>
    </source>
</evidence>